<protein>
    <submittedName>
        <fullName evidence="3">Uncharacterized protein</fullName>
    </submittedName>
</protein>
<evidence type="ECO:0000256" key="1">
    <source>
        <dbReference type="SAM" id="Coils"/>
    </source>
</evidence>
<accession>A0AA91DIR9</accession>
<dbReference type="RefSeq" id="WP_081270539.1">
    <property type="nucleotide sequence ID" value="NZ_LVHG01000077.1"/>
</dbReference>
<organism evidence="3 4">
    <name type="scientific">Variovorax paradoxus</name>
    <dbReference type="NCBI Taxonomy" id="34073"/>
    <lineage>
        <taxon>Bacteria</taxon>
        <taxon>Pseudomonadati</taxon>
        <taxon>Pseudomonadota</taxon>
        <taxon>Betaproteobacteria</taxon>
        <taxon>Burkholderiales</taxon>
        <taxon>Comamonadaceae</taxon>
        <taxon>Variovorax</taxon>
    </lineage>
</organism>
<gene>
    <name evidence="3" type="ORF">A3K87_27585</name>
</gene>
<evidence type="ECO:0000313" key="4">
    <source>
        <dbReference type="Proteomes" id="UP000077852"/>
    </source>
</evidence>
<name>A0AA91DIR9_VARPD</name>
<keyword evidence="1" id="KW-0175">Coiled coil</keyword>
<dbReference type="EMBL" id="LVHG01000077">
    <property type="protein sequence ID" value="OAK58807.1"/>
    <property type="molecule type" value="Genomic_DNA"/>
</dbReference>
<sequence length="118" mass="12762">MAGQPQPSPRGTTSLDSTLKKSEQVAADVQRASDNLAVVNTVLEQELPEEVQVGEVAQAIEHTNQLEEKLARSAEKLAEVNAALSEEIEKRLEATAERDESQALAEKLKAKLRSGQAD</sequence>
<dbReference type="Proteomes" id="UP000077852">
    <property type="component" value="Unassembled WGS sequence"/>
</dbReference>
<dbReference type="AlphaFoldDB" id="A0AA91DIR9"/>
<feature type="region of interest" description="Disordered" evidence="2">
    <location>
        <begin position="1"/>
        <end position="26"/>
    </location>
</feature>
<proteinExistence type="predicted"/>
<evidence type="ECO:0000256" key="2">
    <source>
        <dbReference type="SAM" id="MobiDB-lite"/>
    </source>
</evidence>
<reference evidence="3 4" key="1">
    <citation type="submission" date="2016-03" db="EMBL/GenBank/DDBJ databases">
        <title>Genome sequence of Variovorax paradoxus KB5.</title>
        <authorList>
            <person name="Jeong H."/>
            <person name="Hong C.E."/>
            <person name="Jo S.H."/>
            <person name="Park J.M."/>
        </authorList>
    </citation>
    <scope>NUCLEOTIDE SEQUENCE [LARGE SCALE GENOMIC DNA]</scope>
    <source>
        <strain evidence="3 4">KB5</strain>
    </source>
</reference>
<comment type="caution">
    <text evidence="3">The sequence shown here is derived from an EMBL/GenBank/DDBJ whole genome shotgun (WGS) entry which is preliminary data.</text>
</comment>
<feature type="coiled-coil region" evidence="1">
    <location>
        <begin position="56"/>
        <end position="111"/>
    </location>
</feature>
<evidence type="ECO:0000313" key="3">
    <source>
        <dbReference type="EMBL" id="OAK58807.1"/>
    </source>
</evidence>